<name>A0ABT7WGC1_9FLAO</name>
<dbReference type="Proteomes" id="UP001174839">
    <property type="component" value="Unassembled WGS sequence"/>
</dbReference>
<evidence type="ECO:0000259" key="2">
    <source>
        <dbReference type="Pfam" id="PF01205"/>
    </source>
</evidence>
<evidence type="ECO:0000256" key="1">
    <source>
        <dbReference type="ARBA" id="ARBA00007665"/>
    </source>
</evidence>
<dbReference type="PANTHER" id="PTHR16301:SF20">
    <property type="entry name" value="IMPACT FAMILY MEMBER YIGZ"/>
    <property type="match status" value="1"/>
</dbReference>
<dbReference type="InterPro" id="IPR020568">
    <property type="entry name" value="Ribosomal_Su5_D2-typ_SF"/>
</dbReference>
<dbReference type="Gene3D" id="3.30.230.30">
    <property type="entry name" value="Impact, N-terminal domain"/>
    <property type="match status" value="1"/>
</dbReference>
<organism evidence="3 4">
    <name type="scientific">Robiginitalea aurantiaca</name>
    <dbReference type="NCBI Taxonomy" id="3056915"/>
    <lineage>
        <taxon>Bacteria</taxon>
        <taxon>Pseudomonadati</taxon>
        <taxon>Bacteroidota</taxon>
        <taxon>Flavobacteriia</taxon>
        <taxon>Flavobacteriales</taxon>
        <taxon>Flavobacteriaceae</taxon>
        <taxon>Robiginitalea</taxon>
    </lineage>
</organism>
<reference evidence="3" key="1">
    <citation type="submission" date="2023-06" db="EMBL/GenBank/DDBJ databases">
        <title>Robiginitalea aurantiacus sp. nov. and Algoriphagus sediminis sp. nov., isolated from coastal sediment.</title>
        <authorList>
            <person name="Zhou Z.Y."/>
            <person name="An J."/>
            <person name="Jia Y.W."/>
            <person name="Du Z.J."/>
        </authorList>
    </citation>
    <scope>NUCLEOTIDE SEQUENCE</scope>
    <source>
        <strain evidence="3">M39</strain>
    </source>
</reference>
<gene>
    <name evidence="3" type="ORF">QU605_10785</name>
</gene>
<dbReference type="PANTHER" id="PTHR16301">
    <property type="entry name" value="IMPACT-RELATED"/>
    <property type="match status" value="1"/>
</dbReference>
<keyword evidence="4" id="KW-1185">Reference proteome</keyword>
<dbReference type="Pfam" id="PF01205">
    <property type="entry name" value="Impact_N"/>
    <property type="match status" value="1"/>
</dbReference>
<accession>A0ABT7WGC1</accession>
<dbReference type="InterPro" id="IPR001498">
    <property type="entry name" value="Impact_N"/>
</dbReference>
<dbReference type="RefSeq" id="WP_289725319.1">
    <property type="nucleotide sequence ID" value="NZ_JAUDUY010000004.1"/>
</dbReference>
<proteinExistence type="inferred from homology"/>
<comment type="caution">
    <text evidence="3">The sequence shown here is derived from an EMBL/GenBank/DDBJ whole genome shotgun (WGS) entry which is preliminary data.</text>
</comment>
<dbReference type="SUPFAM" id="SSF54211">
    <property type="entry name" value="Ribosomal protein S5 domain 2-like"/>
    <property type="match status" value="1"/>
</dbReference>
<protein>
    <submittedName>
        <fullName evidence="3">YigZ family protein</fullName>
    </submittedName>
</protein>
<evidence type="ECO:0000313" key="3">
    <source>
        <dbReference type="EMBL" id="MDM9631961.1"/>
    </source>
</evidence>
<feature type="domain" description="Impact N-terminal" evidence="2">
    <location>
        <begin position="19"/>
        <end position="124"/>
    </location>
</feature>
<comment type="similarity">
    <text evidence="1">Belongs to the IMPACT family.</text>
</comment>
<dbReference type="EMBL" id="JAUDUY010000004">
    <property type="protein sequence ID" value="MDM9631961.1"/>
    <property type="molecule type" value="Genomic_DNA"/>
</dbReference>
<evidence type="ECO:0000313" key="4">
    <source>
        <dbReference type="Proteomes" id="UP001174839"/>
    </source>
</evidence>
<dbReference type="InterPro" id="IPR023582">
    <property type="entry name" value="Impact"/>
</dbReference>
<sequence>MKNFKTISAPAGPFLLREKKSKFLGFAFPVSSVSEAELRLETLHKDYSDASHLCYAYRIGVEDVQLRMNDDGEPAYTAGSPISGQINAFELYNILVCVVRYYGGTKLGASGLTQAYREAARGVLELAPVILKKAGCLLRLEFDYPSLDEVMGFISQNRLEIKKQEMGLDCILELIVKKEKSETLVQRLKTINGVRLSKKDVYI</sequence>
<dbReference type="InterPro" id="IPR036956">
    <property type="entry name" value="Impact_N_sf"/>
</dbReference>